<keyword evidence="2" id="KW-1185">Reference proteome</keyword>
<dbReference type="Proteomes" id="UP000015453">
    <property type="component" value="Unassembled WGS sequence"/>
</dbReference>
<organism evidence="1 2">
    <name type="scientific">Genlisea aurea</name>
    <dbReference type="NCBI Taxonomy" id="192259"/>
    <lineage>
        <taxon>Eukaryota</taxon>
        <taxon>Viridiplantae</taxon>
        <taxon>Streptophyta</taxon>
        <taxon>Embryophyta</taxon>
        <taxon>Tracheophyta</taxon>
        <taxon>Spermatophyta</taxon>
        <taxon>Magnoliopsida</taxon>
        <taxon>eudicotyledons</taxon>
        <taxon>Gunneridae</taxon>
        <taxon>Pentapetalae</taxon>
        <taxon>asterids</taxon>
        <taxon>lamiids</taxon>
        <taxon>Lamiales</taxon>
        <taxon>Lentibulariaceae</taxon>
        <taxon>Genlisea</taxon>
    </lineage>
</organism>
<protein>
    <submittedName>
        <fullName evidence="1">Uncharacterized protein</fullName>
    </submittedName>
</protein>
<name>S8CMN2_9LAMI</name>
<sequence>GSTNGTESMIGRRVTGFVEATFDAGYVLSLRIGESDSSLRGLVFKPGCIVPITEANDIAPHLPMIQRS</sequence>
<comment type="caution">
    <text evidence="1">The sequence shown here is derived from an EMBL/GenBank/DDBJ whole genome shotgun (WGS) entry which is preliminary data.</text>
</comment>
<feature type="non-terminal residue" evidence="1">
    <location>
        <position position="1"/>
    </location>
</feature>
<dbReference type="InterPro" id="IPR045881">
    <property type="entry name" value="MNM1-like"/>
</dbReference>
<evidence type="ECO:0000313" key="1">
    <source>
        <dbReference type="EMBL" id="EPS68414.1"/>
    </source>
</evidence>
<accession>S8CMN2</accession>
<evidence type="ECO:0000313" key="2">
    <source>
        <dbReference type="Proteomes" id="UP000015453"/>
    </source>
</evidence>
<feature type="non-terminal residue" evidence="1">
    <location>
        <position position="68"/>
    </location>
</feature>
<dbReference type="PANTHER" id="PTHR34682:SF1">
    <property type="entry name" value="PROTEIN METABOLIC NETWORK MODULATOR 1"/>
    <property type="match status" value="1"/>
</dbReference>
<dbReference type="AlphaFoldDB" id="S8CMN2"/>
<dbReference type="PANTHER" id="PTHR34682">
    <property type="entry name" value="AT HOOK MOTIF-CONTAINING PROTEIN"/>
    <property type="match status" value="1"/>
</dbReference>
<reference evidence="1 2" key="1">
    <citation type="journal article" date="2013" name="BMC Genomics">
        <title>The miniature genome of a carnivorous plant Genlisea aurea contains a low number of genes and short non-coding sequences.</title>
        <authorList>
            <person name="Leushkin E.V."/>
            <person name="Sutormin R.A."/>
            <person name="Nabieva E.R."/>
            <person name="Penin A.A."/>
            <person name="Kondrashov A.S."/>
            <person name="Logacheva M.D."/>
        </authorList>
    </citation>
    <scope>NUCLEOTIDE SEQUENCE [LARGE SCALE GENOMIC DNA]</scope>
</reference>
<proteinExistence type="predicted"/>
<gene>
    <name evidence="1" type="ORF">M569_06357</name>
</gene>
<dbReference type="EMBL" id="AUSU01002625">
    <property type="protein sequence ID" value="EPS68414.1"/>
    <property type="molecule type" value="Genomic_DNA"/>
</dbReference>
<dbReference type="OrthoDB" id="1910926at2759"/>